<evidence type="ECO:0000313" key="10">
    <source>
        <dbReference type="EMBL" id="KAK4132852.1"/>
    </source>
</evidence>
<evidence type="ECO:0000256" key="5">
    <source>
        <dbReference type="ARBA" id="ARBA00035013"/>
    </source>
</evidence>
<proteinExistence type="inferred from homology"/>
<evidence type="ECO:0000256" key="9">
    <source>
        <dbReference type="SAM" id="MobiDB-lite"/>
    </source>
</evidence>
<gene>
    <name evidence="10" type="ORF">BT67DRAFT_383678</name>
</gene>
<keyword evidence="11" id="KW-1185">Reference proteome</keyword>
<keyword evidence="2" id="KW-0223">Dioxygenase</keyword>
<dbReference type="PANTHER" id="PTHR39479:SF2">
    <property type="entry name" value="2-OXOADIPATE DIOXYGENASE_DECARBOXYLASE"/>
    <property type="match status" value="1"/>
</dbReference>
<feature type="region of interest" description="Disordered" evidence="9">
    <location>
        <begin position="277"/>
        <end position="305"/>
    </location>
</feature>
<comment type="cofactor">
    <cofactor evidence="1">
        <name>Fe(2+)</name>
        <dbReference type="ChEBI" id="CHEBI:29033"/>
    </cofactor>
</comment>
<dbReference type="Pfam" id="PF07063">
    <property type="entry name" value="HGLS"/>
    <property type="match status" value="1"/>
</dbReference>
<evidence type="ECO:0000256" key="7">
    <source>
        <dbReference type="ARBA" id="ARBA00035034"/>
    </source>
</evidence>
<keyword evidence="4" id="KW-0408">Iron</keyword>
<evidence type="ECO:0000256" key="4">
    <source>
        <dbReference type="ARBA" id="ARBA00023004"/>
    </source>
</evidence>
<dbReference type="EMBL" id="MU853414">
    <property type="protein sequence ID" value="KAK4132852.1"/>
    <property type="molecule type" value="Genomic_DNA"/>
</dbReference>
<evidence type="ECO:0000256" key="8">
    <source>
        <dbReference type="ARBA" id="ARBA00035045"/>
    </source>
</evidence>
<evidence type="ECO:0000256" key="3">
    <source>
        <dbReference type="ARBA" id="ARBA00023002"/>
    </source>
</evidence>
<sequence length="498" mass="53710">MPPRWDADQLRTEFVRALSDMYRTEVPLYGQLVDIVRTVDNAVLAARGQTPDNLPTRHQLERHGAIRLGTEHEMRTTSRLFAVMGMYPVGYYDLGMAGFPLHGTAFRPTSESSLRKNPFRVFTTVLRPDLIPSPAVRQTATSLLASRALFTPRLCALISQAEDPATRRHLTADDAAALIADALAVFRWHSRATVSLDTYLALRAAHPIVADIVCFPSAHINHLTPRTLDIDAVQAAMIAQGLPAKARIEGPPRGRRCEILLRQTSFTALEERVAFADGGSGSGSGSGSDGAAGPPPSGHAGVSGTHTARFGEVEQRGAAVTGKGRGLYDRLLAEAVAAHGEAGGELDEVLAETFRREYPDDWTELRSRGLVYFRYRVAPDGAAGKLDAILRDVRASQSPVRLEQLLQSGVVECEPITYEDFLPFSAAGIFASNLGGGAADEGAATKLQETEQSNSRAELEGLLGCAIPSEIDLYEELQAASVRECEEALGLKEILQSA</sequence>
<dbReference type="Proteomes" id="UP001304895">
    <property type="component" value="Unassembled WGS sequence"/>
</dbReference>
<organism evidence="10 11">
    <name type="scientific">Trichocladium antarcticum</name>
    <dbReference type="NCBI Taxonomy" id="1450529"/>
    <lineage>
        <taxon>Eukaryota</taxon>
        <taxon>Fungi</taxon>
        <taxon>Dikarya</taxon>
        <taxon>Ascomycota</taxon>
        <taxon>Pezizomycotina</taxon>
        <taxon>Sordariomycetes</taxon>
        <taxon>Sordariomycetidae</taxon>
        <taxon>Sordariales</taxon>
        <taxon>Chaetomiaceae</taxon>
        <taxon>Trichocladium</taxon>
    </lineage>
</organism>
<evidence type="ECO:0000256" key="2">
    <source>
        <dbReference type="ARBA" id="ARBA00022964"/>
    </source>
</evidence>
<comment type="caution">
    <text evidence="10">The sequence shown here is derived from an EMBL/GenBank/DDBJ whole genome shotgun (WGS) entry which is preliminary data.</text>
</comment>
<dbReference type="EC" id="1.13.11.93" evidence="6"/>
<accession>A0AAN6UH07</accession>
<name>A0AAN6UH07_9PEZI</name>
<dbReference type="InterPro" id="IPR047869">
    <property type="entry name" value="YdcJ_bac-like"/>
</dbReference>
<reference evidence="10" key="1">
    <citation type="journal article" date="2023" name="Mol. Phylogenet. Evol.">
        <title>Genome-scale phylogeny and comparative genomics of the fungal order Sordariales.</title>
        <authorList>
            <person name="Hensen N."/>
            <person name="Bonometti L."/>
            <person name="Westerberg I."/>
            <person name="Brannstrom I.O."/>
            <person name="Guillou S."/>
            <person name="Cros-Aarteil S."/>
            <person name="Calhoun S."/>
            <person name="Haridas S."/>
            <person name="Kuo A."/>
            <person name="Mondo S."/>
            <person name="Pangilinan J."/>
            <person name="Riley R."/>
            <person name="LaButti K."/>
            <person name="Andreopoulos B."/>
            <person name="Lipzen A."/>
            <person name="Chen C."/>
            <person name="Yan M."/>
            <person name="Daum C."/>
            <person name="Ng V."/>
            <person name="Clum A."/>
            <person name="Steindorff A."/>
            <person name="Ohm R.A."/>
            <person name="Martin F."/>
            <person name="Silar P."/>
            <person name="Natvig D.O."/>
            <person name="Lalanne C."/>
            <person name="Gautier V."/>
            <person name="Ament-Velasquez S.L."/>
            <person name="Kruys A."/>
            <person name="Hutchinson M.I."/>
            <person name="Powell A.J."/>
            <person name="Barry K."/>
            <person name="Miller A.N."/>
            <person name="Grigoriev I.V."/>
            <person name="Debuchy R."/>
            <person name="Gladieux P."/>
            <person name="Hiltunen Thoren M."/>
            <person name="Johannesson H."/>
        </authorList>
    </citation>
    <scope>NUCLEOTIDE SEQUENCE</scope>
    <source>
        <strain evidence="10">CBS 123565</strain>
    </source>
</reference>
<evidence type="ECO:0000256" key="6">
    <source>
        <dbReference type="ARBA" id="ARBA00035023"/>
    </source>
</evidence>
<protein>
    <recommendedName>
        <fullName evidence="7">2-oxoadipate dioxygenase/decarboxylase</fullName>
        <ecNumber evidence="6">1.13.11.93</ecNumber>
    </recommendedName>
    <alternativeName>
        <fullName evidence="8">2-hydroxyglutarate synthase</fullName>
    </alternativeName>
</protein>
<dbReference type="SMART" id="SM01150">
    <property type="entry name" value="DUF1338"/>
    <property type="match status" value="1"/>
</dbReference>
<keyword evidence="3" id="KW-0560">Oxidoreductase</keyword>
<dbReference type="Gene3D" id="3.10.180.80">
    <property type="entry name" value="Uncharacterised protein PF07063, DUF1338"/>
    <property type="match status" value="1"/>
</dbReference>
<dbReference type="InterPro" id="IPR009770">
    <property type="entry name" value="HGLS"/>
</dbReference>
<reference evidence="10" key="2">
    <citation type="submission" date="2023-05" db="EMBL/GenBank/DDBJ databases">
        <authorList>
            <consortium name="Lawrence Berkeley National Laboratory"/>
            <person name="Steindorff A."/>
            <person name="Hensen N."/>
            <person name="Bonometti L."/>
            <person name="Westerberg I."/>
            <person name="Brannstrom I.O."/>
            <person name="Guillou S."/>
            <person name="Cros-Aarteil S."/>
            <person name="Calhoun S."/>
            <person name="Haridas S."/>
            <person name="Kuo A."/>
            <person name="Mondo S."/>
            <person name="Pangilinan J."/>
            <person name="Riley R."/>
            <person name="Labutti K."/>
            <person name="Andreopoulos B."/>
            <person name="Lipzen A."/>
            <person name="Chen C."/>
            <person name="Yanf M."/>
            <person name="Daum C."/>
            <person name="Ng V."/>
            <person name="Clum A."/>
            <person name="Ohm R."/>
            <person name="Martin F."/>
            <person name="Silar P."/>
            <person name="Natvig D."/>
            <person name="Lalanne C."/>
            <person name="Gautier V."/>
            <person name="Ament-Velasquez S.L."/>
            <person name="Kruys A."/>
            <person name="Hutchinson M.I."/>
            <person name="Powell A.J."/>
            <person name="Barry K."/>
            <person name="Miller A.N."/>
            <person name="Grigoriev I.V."/>
            <person name="Debuchy R."/>
            <person name="Gladieux P."/>
            <person name="Thoren M.H."/>
            <person name="Johannesson H."/>
        </authorList>
    </citation>
    <scope>NUCLEOTIDE SEQUENCE</scope>
    <source>
        <strain evidence="10">CBS 123565</strain>
    </source>
</reference>
<dbReference type="AlphaFoldDB" id="A0AAN6UH07"/>
<feature type="compositionally biased region" description="Gly residues" evidence="9">
    <location>
        <begin position="278"/>
        <end position="290"/>
    </location>
</feature>
<evidence type="ECO:0000256" key="1">
    <source>
        <dbReference type="ARBA" id="ARBA00001954"/>
    </source>
</evidence>
<evidence type="ECO:0000313" key="11">
    <source>
        <dbReference type="Proteomes" id="UP001304895"/>
    </source>
</evidence>
<dbReference type="CDD" id="cd16348">
    <property type="entry name" value="VOC_YdcJ_like"/>
    <property type="match status" value="1"/>
</dbReference>
<comment type="similarity">
    <text evidence="5">Belongs to the 2-oxoadipate dioxygenase/decarboxylase family.</text>
</comment>
<dbReference type="GO" id="GO:0051213">
    <property type="term" value="F:dioxygenase activity"/>
    <property type="evidence" value="ECO:0007669"/>
    <property type="project" value="UniProtKB-KW"/>
</dbReference>
<dbReference type="PANTHER" id="PTHR39479">
    <property type="match status" value="1"/>
</dbReference>